<evidence type="ECO:0000313" key="2">
    <source>
        <dbReference type="PDB" id="8H0L"/>
    </source>
</evidence>
<reference evidence="3" key="1">
    <citation type="journal article" date="2023" name="Nucleic Acids Res.">
        <title>Characterization of a promiscuous DNA sulfur binding domain and application in site-directed RNA base editing.</title>
        <authorList>
            <person name="Hu W."/>
            <person name="Yang B."/>
            <person name="Xiao Q."/>
            <person name="Wang Y."/>
            <person name="Shuai Y."/>
            <person name="Zhao G."/>
            <person name="Zhang L."/>
            <person name="Deng Z."/>
            <person name="He X."/>
            <person name="Liu G."/>
        </authorList>
    </citation>
    <scope>X-RAY CRYSTALLOGRAPHY (1.80 ANGSTROMS) IN COMPLEX WITH MG(2+)</scope>
</reference>
<keyword evidence="3" id="KW-0479">Metal-binding</keyword>
<dbReference type="AlphaFoldDB" id="A0AAJ6N6B1"/>
<dbReference type="GO" id="GO:0046872">
    <property type="term" value="F:metal ion binding"/>
    <property type="evidence" value="ECO:0007669"/>
    <property type="project" value="UniProtKB-KW"/>
</dbReference>
<sequence length="163" mass="18867">GSHMSLLEYEAKFSELNPNRRHGNTSPHKIAMLLAVMDLIESGSLQENRIYFDRQLKDAFTKRFNELKSEADRDNPHLPYYHLHTSGFWHHQVNPGQRESYKTMSASGASAIDQHIAYAYLDEELFELLQNFTVRKLLTSALDRNFAITETSRKSILGSNNHW</sequence>
<evidence type="ECO:0000259" key="1">
    <source>
        <dbReference type="Pfam" id="PF26340"/>
    </source>
</evidence>
<dbReference type="SMR" id="A0AAJ6N6B1"/>
<protein>
    <submittedName>
        <fullName evidence="2">SBDHga1</fullName>
    </submittedName>
</protein>
<name>A0AAJ6N6B1_9GAMM</name>
<dbReference type="PDB" id="8H0L">
    <property type="method" value="X-ray"/>
    <property type="resolution" value="1.80 A"/>
    <property type="chains" value="A/B=1-163"/>
</dbReference>
<organism evidence="2">
    <name type="scientific">Hahella ganghwensis</name>
    <dbReference type="NCBI Taxonomy" id="286420"/>
    <lineage>
        <taxon>Bacteria</taxon>
        <taxon>Pseudomonadati</taxon>
        <taxon>Pseudomonadota</taxon>
        <taxon>Gammaproteobacteria</taxon>
        <taxon>Oceanospirillales</taxon>
        <taxon>Hahellaceae</taxon>
        <taxon>Hahella</taxon>
    </lineage>
</organism>
<feature type="domain" description="ScoMcrA-like DNA sulfur-binding" evidence="1">
    <location>
        <begin position="12"/>
        <end position="136"/>
    </location>
</feature>
<evidence type="ECO:0007829" key="3">
    <source>
        <dbReference type="PDB" id="8H0L"/>
    </source>
</evidence>
<accession>A0AAJ6N6B1</accession>
<keyword evidence="3" id="KW-0002">3D-structure</keyword>
<dbReference type="Pfam" id="PF26340">
    <property type="entry name" value="DNA-SBD_ScoMcrA"/>
    <property type="match status" value="1"/>
</dbReference>
<proteinExistence type="evidence at protein level"/>
<dbReference type="InterPro" id="IPR058813">
    <property type="entry name" value="DNA-SBD_ScoMcrA"/>
</dbReference>
<feature type="binding site" evidence="3">
    <location>
        <position position="20"/>
    </location>
    <ligand>
        <name>Mg(2+)</name>
        <dbReference type="ChEBI" id="CHEBI:18420"/>
    </ligand>
</feature>